<dbReference type="PROSITE" id="PS51996">
    <property type="entry name" value="TR_MART"/>
    <property type="match status" value="1"/>
</dbReference>
<dbReference type="Gene3D" id="1.25.40.20">
    <property type="entry name" value="Ankyrin repeat-containing domain"/>
    <property type="match status" value="1"/>
</dbReference>
<dbReference type="GO" id="GO:0016779">
    <property type="term" value="F:nucleotidyltransferase activity"/>
    <property type="evidence" value="ECO:0007669"/>
    <property type="project" value="UniProtKB-KW"/>
</dbReference>
<dbReference type="PRINTS" id="PR01415">
    <property type="entry name" value="ANKYRIN"/>
</dbReference>
<feature type="repeat" description="ANK" evidence="6">
    <location>
        <begin position="13"/>
        <end position="45"/>
    </location>
</feature>
<dbReference type="InterPro" id="IPR002110">
    <property type="entry name" value="Ankyrin_rpt"/>
</dbReference>
<organism evidence="8">
    <name type="scientific">Arcella intermedia</name>
    <dbReference type="NCBI Taxonomy" id="1963864"/>
    <lineage>
        <taxon>Eukaryota</taxon>
        <taxon>Amoebozoa</taxon>
        <taxon>Tubulinea</taxon>
        <taxon>Elardia</taxon>
        <taxon>Arcellinida</taxon>
        <taxon>Sphaerothecina</taxon>
        <taxon>Arcellidae</taxon>
        <taxon>Arcella</taxon>
    </lineage>
</organism>
<dbReference type="InterPro" id="IPR036770">
    <property type="entry name" value="Ankyrin_rpt-contain_sf"/>
</dbReference>
<sequence>MENNASIYLLNNFGESPLYMSCSYGNTNIVQTLLKIDSNLDLASNDGTTPLNIACYNGNDEVVQLLLRNNANIDLARNGETPLYIACNNGDAEIVHLLLRNNANLNSLFYNGWTPMKIAKERGFNKIIEILKDGKSFLLKTANLHENTLKFSHFPICETPTELISFDESISQGFGLPLNKLPSYYWTCKPIARKLFKYIPDQPLKEDEFYAIYYYTLKWKDSESLYSKLNKDITHEDNAANWKQYIHHLLDALKKMQCWNGREGDLYCATQGDLVSLHPTEYVCKKTITFNGFLSTTTDKNIATAFPNKLFYTLFIISGRTTGRTISKYSSKPGEQEVLFPLCSTFEIVHITRLDDRVQVHLEQI</sequence>
<dbReference type="SUPFAM" id="SSF48403">
    <property type="entry name" value="Ankyrin repeat"/>
    <property type="match status" value="1"/>
</dbReference>
<evidence type="ECO:0000256" key="2">
    <source>
        <dbReference type="ARBA" id="ARBA00022676"/>
    </source>
</evidence>
<dbReference type="PANTHER" id="PTHR24121">
    <property type="entry name" value="NO MECHANORECEPTOR POTENTIAL C, ISOFORM D-RELATED"/>
    <property type="match status" value="1"/>
</dbReference>
<dbReference type="Pfam" id="PF12796">
    <property type="entry name" value="Ank_2"/>
    <property type="match status" value="1"/>
</dbReference>
<dbReference type="PANTHER" id="PTHR24121:SF23">
    <property type="entry name" value="NO MECHANORECEPTOR POTENTIAL C, ISOFORM H"/>
    <property type="match status" value="1"/>
</dbReference>
<dbReference type="Pfam" id="PF01129">
    <property type="entry name" value="ART"/>
    <property type="match status" value="1"/>
</dbReference>
<comment type="catalytic activity">
    <reaction evidence="5 7">
        <text>L-arginyl-[protein] + NAD(+) = N(omega)-(ADP-D-ribosyl)-L-arginyl-[protein] + nicotinamide + H(+)</text>
        <dbReference type="Rhea" id="RHEA:19149"/>
        <dbReference type="Rhea" id="RHEA-COMP:10532"/>
        <dbReference type="Rhea" id="RHEA-COMP:15087"/>
        <dbReference type="ChEBI" id="CHEBI:15378"/>
        <dbReference type="ChEBI" id="CHEBI:17154"/>
        <dbReference type="ChEBI" id="CHEBI:29965"/>
        <dbReference type="ChEBI" id="CHEBI:57540"/>
        <dbReference type="ChEBI" id="CHEBI:142554"/>
        <dbReference type="EC" id="2.4.2.31"/>
    </reaction>
</comment>
<reference evidence="8" key="1">
    <citation type="journal article" date="2020" name="J. Eukaryot. Microbiol.">
        <title>De novo Sequencing, Assembly and Annotation of the Transcriptome for the Free-Living Testate Amoeba Arcella intermedia.</title>
        <authorList>
            <person name="Ribeiro G.M."/>
            <person name="Porfirio-Sousa A.L."/>
            <person name="Maurer-Alcala X.X."/>
            <person name="Katz L.A."/>
            <person name="Lahr D.J.G."/>
        </authorList>
    </citation>
    <scope>NUCLEOTIDE SEQUENCE</scope>
</reference>
<dbReference type="PROSITE" id="PS50297">
    <property type="entry name" value="ANK_REP_REGION"/>
    <property type="match status" value="3"/>
</dbReference>
<feature type="repeat" description="ANK" evidence="6">
    <location>
        <begin position="46"/>
        <end position="78"/>
    </location>
</feature>
<dbReference type="Gene3D" id="3.90.176.10">
    <property type="entry name" value="Toxin ADP-ribosyltransferase, Chain A, domain 1"/>
    <property type="match status" value="1"/>
</dbReference>
<dbReference type="SUPFAM" id="SSF56399">
    <property type="entry name" value="ADP-ribosylation"/>
    <property type="match status" value="1"/>
</dbReference>
<feature type="repeat" description="ANK" evidence="6">
    <location>
        <begin position="78"/>
        <end position="106"/>
    </location>
</feature>
<dbReference type="Pfam" id="PF00023">
    <property type="entry name" value="Ank"/>
    <property type="match status" value="1"/>
</dbReference>
<protein>
    <recommendedName>
        <fullName evidence="7">NAD(P)(+)--arginine ADP-ribosyltransferase</fullName>
        <ecNumber evidence="7">2.4.2.31</ecNumber>
    </recommendedName>
    <alternativeName>
        <fullName evidence="7">Mono(ADP-ribosyl)transferase</fullName>
    </alternativeName>
</protein>
<evidence type="ECO:0000313" key="8">
    <source>
        <dbReference type="EMBL" id="NDV32970.1"/>
    </source>
</evidence>
<evidence type="ECO:0000256" key="4">
    <source>
        <dbReference type="ARBA" id="ARBA00022695"/>
    </source>
</evidence>
<keyword evidence="4" id="KW-0548">Nucleotidyltransferase</keyword>
<dbReference type="EC" id="2.4.2.31" evidence="7"/>
<keyword evidence="7" id="KW-0520">NAD</keyword>
<evidence type="ECO:0000256" key="3">
    <source>
        <dbReference type="ARBA" id="ARBA00022679"/>
    </source>
</evidence>
<evidence type="ECO:0000256" key="6">
    <source>
        <dbReference type="PROSITE-ProRule" id="PRU00023"/>
    </source>
</evidence>
<keyword evidence="2 7" id="KW-0328">Glycosyltransferase</keyword>
<keyword evidence="3 7" id="KW-0808">Transferase</keyword>
<dbReference type="PROSITE" id="PS50088">
    <property type="entry name" value="ANK_REPEAT"/>
    <property type="match status" value="3"/>
</dbReference>
<dbReference type="AlphaFoldDB" id="A0A6B2L7T6"/>
<keyword evidence="6" id="KW-0040">ANK repeat</keyword>
<accession>A0A6B2L7T6</accession>
<dbReference type="EMBL" id="GIBP01004001">
    <property type="protein sequence ID" value="NDV32970.1"/>
    <property type="molecule type" value="Transcribed_RNA"/>
</dbReference>
<dbReference type="GO" id="GO:0106274">
    <property type="term" value="F:NAD+-protein-arginine ADP-ribosyltransferase activity"/>
    <property type="evidence" value="ECO:0007669"/>
    <property type="project" value="UniProtKB-EC"/>
</dbReference>
<dbReference type="SMART" id="SM00248">
    <property type="entry name" value="ANK"/>
    <property type="match status" value="4"/>
</dbReference>
<evidence type="ECO:0000256" key="5">
    <source>
        <dbReference type="ARBA" id="ARBA00047597"/>
    </source>
</evidence>
<evidence type="ECO:0000256" key="1">
    <source>
        <dbReference type="ARBA" id="ARBA00009558"/>
    </source>
</evidence>
<keyword evidence="7" id="KW-0521">NADP</keyword>
<proteinExistence type="inferred from homology"/>
<evidence type="ECO:0000256" key="7">
    <source>
        <dbReference type="RuleBase" id="RU361228"/>
    </source>
</evidence>
<comment type="similarity">
    <text evidence="1 7">Belongs to the Arg-specific ADP-ribosyltransferase family.</text>
</comment>
<name>A0A6B2L7T6_9EUKA</name>
<dbReference type="InterPro" id="IPR000768">
    <property type="entry name" value="ART"/>
</dbReference>